<organism evidence="8 9">
    <name type="scientific">Spirochaeta lutea</name>
    <dbReference type="NCBI Taxonomy" id="1480694"/>
    <lineage>
        <taxon>Bacteria</taxon>
        <taxon>Pseudomonadati</taxon>
        <taxon>Spirochaetota</taxon>
        <taxon>Spirochaetia</taxon>
        <taxon>Spirochaetales</taxon>
        <taxon>Spirochaetaceae</taxon>
        <taxon>Spirochaeta</taxon>
    </lineage>
</organism>
<feature type="region of interest" description="Disordered" evidence="7">
    <location>
        <begin position="380"/>
        <end position="440"/>
    </location>
</feature>
<keyword evidence="9" id="KW-1185">Reference proteome</keyword>
<dbReference type="SUPFAM" id="SSF55729">
    <property type="entry name" value="Acyl-CoA N-acyltransferases (Nat)"/>
    <property type="match status" value="2"/>
</dbReference>
<dbReference type="InterPro" id="IPR050644">
    <property type="entry name" value="PG_Glycine_Bridge_Synth"/>
</dbReference>
<dbReference type="PROSITE" id="PS51191">
    <property type="entry name" value="FEMABX"/>
    <property type="match status" value="1"/>
</dbReference>
<dbReference type="GO" id="GO:0016755">
    <property type="term" value="F:aminoacyltransferase activity"/>
    <property type="evidence" value="ECO:0007669"/>
    <property type="project" value="InterPro"/>
</dbReference>
<dbReference type="GO" id="GO:0009252">
    <property type="term" value="P:peptidoglycan biosynthetic process"/>
    <property type="evidence" value="ECO:0007669"/>
    <property type="project" value="UniProtKB-KW"/>
</dbReference>
<evidence type="ECO:0000256" key="6">
    <source>
        <dbReference type="ARBA" id="ARBA00023316"/>
    </source>
</evidence>
<evidence type="ECO:0008006" key="10">
    <source>
        <dbReference type="Google" id="ProtNLM"/>
    </source>
</evidence>
<dbReference type="AlphaFoldDB" id="A0A098R0C4"/>
<dbReference type="GO" id="GO:0071555">
    <property type="term" value="P:cell wall organization"/>
    <property type="evidence" value="ECO:0007669"/>
    <property type="project" value="UniProtKB-KW"/>
</dbReference>
<evidence type="ECO:0000256" key="2">
    <source>
        <dbReference type="ARBA" id="ARBA00022679"/>
    </source>
</evidence>
<feature type="region of interest" description="Disordered" evidence="7">
    <location>
        <begin position="177"/>
        <end position="220"/>
    </location>
</feature>
<keyword evidence="4" id="KW-0573">Peptidoglycan synthesis</keyword>
<comment type="similarity">
    <text evidence="1">Belongs to the FemABX family.</text>
</comment>
<dbReference type="eggNOG" id="COG2348">
    <property type="taxonomic scope" value="Bacteria"/>
</dbReference>
<dbReference type="PANTHER" id="PTHR36174">
    <property type="entry name" value="LIPID II:GLYCINE GLYCYLTRANSFERASE"/>
    <property type="match status" value="1"/>
</dbReference>
<feature type="compositionally biased region" description="Low complexity" evidence="7">
    <location>
        <begin position="53"/>
        <end position="73"/>
    </location>
</feature>
<evidence type="ECO:0000313" key="9">
    <source>
        <dbReference type="Proteomes" id="UP000029692"/>
    </source>
</evidence>
<evidence type="ECO:0000256" key="4">
    <source>
        <dbReference type="ARBA" id="ARBA00022984"/>
    </source>
</evidence>
<dbReference type="Pfam" id="PF02388">
    <property type="entry name" value="FemAB"/>
    <property type="match status" value="2"/>
</dbReference>
<proteinExistence type="inferred from homology"/>
<name>A0A098R0C4_9SPIO</name>
<dbReference type="STRING" id="1480694.DC28_04995"/>
<keyword evidence="5" id="KW-0012">Acyltransferase</keyword>
<sequence length="566" mass="61899">MPVYGLRSRLSDTFGGWRGIIPGIEEQYRWFSRWACLEVFLCAGDDAGIGAGISEEGSGIGPGSSVDGSVRGPGVPGGGSVRKAGAPGEGDEPGACPDSFSGPNLLQSPLWARHKGRFGWSSRFLVCRWGCGVEHSLLVLVRSMPGGISIGYVPHGPAWSDIQGIIATYRKYLEYQPEEADPEAPGSGSEDSDTLAVRESEMGPGGRKEPDPSGQAAGETEAEFPRWIGLELRELLASESDIGSFILRDLGRAIRSLLPRGCMALRFDPDWPVRLAWGKGDDEKAVCPGLVKGEADIQPPQTIILNLEEDEDTIIARMKTKHRYNIRLSRRKGVVVRRTSAKKDLETWYELYRETALRDGITIHSRDYYTQLFELFSEAPGTGGIQHPGRGSVPGHPEAPGTGGIQRPGRGSAPGHPEAPGTGDSSGNTGTEPPEGKNPGIALYLAEHEGDVLAGIIVVFWNRRATYLYGASSNLKRNLMPAYALQWRAIQDAKAAGCDEYDLFGIPPSPDPEHPMYGLYQFKTGFKGEMVVYPGTWDRVYRPVVYALYRWAEVLRTRMVRLRKKR</sequence>
<keyword evidence="6" id="KW-0961">Cell wall biogenesis/degradation</keyword>
<dbReference type="Proteomes" id="UP000029692">
    <property type="component" value="Unassembled WGS sequence"/>
</dbReference>
<reference evidence="8 9" key="1">
    <citation type="submission" date="2014-05" db="EMBL/GenBank/DDBJ databases">
        <title>De novo Genome Sequence of Spirocheata sp.</title>
        <authorList>
            <person name="Shivani Y."/>
            <person name="Subhash Y."/>
            <person name="Tushar L."/>
            <person name="Sasikala C."/>
            <person name="Ramana C.V."/>
        </authorList>
    </citation>
    <scope>NUCLEOTIDE SEQUENCE [LARGE SCALE GENOMIC DNA]</scope>
    <source>
        <strain evidence="8 9">JC230</strain>
    </source>
</reference>
<evidence type="ECO:0000256" key="7">
    <source>
        <dbReference type="SAM" id="MobiDB-lite"/>
    </source>
</evidence>
<feature type="region of interest" description="Disordered" evidence="7">
    <location>
        <begin position="53"/>
        <end position="99"/>
    </location>
</feature>
<evidence type="ECO:0000256" key="3">
    <source>
        <dbReference type="ARBA" id="ARBA00022960"/>
    </source>
</evidence>
<dbReference type="Gene3D" id="3.40.630.30">
    <property type="match status" value="2"/>
</dbReference>
<dbReference type="PANTHER" id="PTHR36174:SF1">
    <property type="entry name" value="LIPID II:GLYCINE GLYCYLTRANSFERASE"/>
    <property type="match status" value="1"/>
</dbReference>
<keyword evidence="3" id="KW-0133">Cell shape</keyword>
<dbReference type="GO" id="GO:0008360">
    <property type="term" value="P:regulation of cell shape"/>
    <property type="evidence" value="ECO:0007669"/>
    <property type="project" value="UniProtKB-KW"/>
</dbReference>
<accession>A0A098R0C4</accession>
<evidence type="ECO:0000256" key="5">
    <source>
        <dbReference type="ARBA" id="ARBA00023315"/>
    </source>
</evidence>
<protein>
    <recommendedName>
        <fullName evidence="10">BioF2-like acetyltransferase domain-containing protein</fullName>
    </recommendedName>
</protein>
<feature type="compositionally biased region" description="Basic and acidic residues" evidence="7">
    <location>
        <begin position="196"/>
        <end position="211"/>
    </location>
</feature>
<dbReference type="InterPro" id="IPR016181">
    <property type="entry name" value="Acyl_CoA_acyltransferase"/>
</dbReference>
<evidence type="ECO:0000313" key="8">
    <source>
        <dbReference type="EMBL" id="KGE73143.1"/>
    </source>
</evidence>
<dbReference type="InterPro" id="IPR003447">
    <property type="entry name" value="FEMABX"/>
</dbReference>
<comment type="caution">
    <text evidence="8">The sequence shown here is derived from an EMBL/GenBank/DDBJ whole genome shotgun (WGS) entry which is preliminary data.</text>
</comment>
<dbReference type="EMBL" id="JNUP01000045">
    <property type="protein sequence ID" value="KGE73143.1"/>
    <property type="molecule type" value="Genomic_DNA"/>
</dbReference>
<keyword evidence="2" id="KW-0808">Transferase</keyword>
<gene>
    <name evidence="8" type="ORF">DC28_04995</name>
</gene>
<evidence type="ECO:0000256" key="1">
    <source>
        <dbReference type="ARBA" id="ARBA00009943"/>
    </source>
</evidence>